<dbReference type="OrthoDB" id="277175at2759"/>
<dbReference type="InterPro" id="IPR040213">
    <property type="entry name" value="GIR2-like"/>
</dbReference>
<dbReference type="Pfam" id="PF16543">
    <property type="entry name" value="DFRP_C"/>
    <property type="match status" value="1"/>
</dbReference>
<dbReference type="InterPro" id="IPR032378">
    <property type="entry name" value="ZC3H15/TMA46_C"/>
</dbReference>
<gene>
    <name evidence="2" type="ORF">B7P43_G15093</name>
</gene>
<name>A0A2J7QK65_9NEOP</name>
<feature type="domain" description="ZC3H15/TMA46 family C-terminal" evidence="1">
    <location>
        <begin position="34"/>
        <end position="102"/>
    </location>
</feature>
<proteinExistence type="predicted"/>
<keyword evidence="3" id="KW-1185">Reference proteome</keyword>
<dbReference type="AlphaFoldDB" id="A0A2J7QK65"/>
<reference evidence="2 3" key="1">
    <citation type="submission" date="2017-12" db="EMBL/GenBank/DDBJ databases">
        <title>Hemimetabolous genomes reveal molecular basis of termite eusociality.</title>
        <authorList>
            <person name="Harrison M.C."/>
            <person name="Jongepier E."/>
            <person name="Robertson H.M."/>
            <person name="Arning N."/>
            <person name="Bitard-Feildel T."/>
            <person name="Chao H."/>
            <person name="Childers C.P."/>
            <person name="Dinh H."/>
            <person name="Doddapaneni H."/>
            <person name="Dugan S."/>
            <person name="Gowin J."/>
            <person name="Greiner C."/>
            <person name="Han Y."/>
            <person name="Hu H."/>
            <person name="Hughes D.S.T."/>
            <person name="Huylmans A.-K."/>
            <person name="Kemena C."/>
            <person name="Kremer L.P.M."/>
            <person name="Lee S.L."/>
            <person name="Lopez-Ezquerra A."/>
            <person name="Mallet L."/>
            <person name="Monroy-Kuhn J.M."/>
            <person name="Moser A."/>
            <person name="Murali S.C."/>
            <person name="Muzny D.M."/>
            <person name="Otani S."/>
            <person name="Piulachs M.-D."/>
            <person name="Poelchau M."/>
            <person name="Qu J."/>
            <person name="Schaub F."/>
            <person name="Wada-Katsumata A."/>
            <person name="Worley K.C."/>
            <person name="Xie Q."/>
            <person name="Ylla G."/>
            <person name="Poulsen M."/>
            <person name="Gibbs R.A."/>
            <person name="Schal C."/>
            <person name="Richards S."/>
            <person name="Belles X."/>
            <person name="Korb J."/>
            <person name="Bornberg-Bauer E."/>
        </authorList>
    </citation>
    <scope>NUCLEOTIDE SEQUENCE [LARGE SCALE GENOMIC DNA]</scope>
    <source>
        <tissue evidence="2">Whole body</tissue>
    </source>
</reference>
<dbReference type="PANTHER" id="PTHR12292">
    <property type="entry name" value="RWD DOMAIN-CONTAINING PROTEIN"/>
    <property type="match status" value="1"/>
</dbReference>
<protein>
    <submittedName>
        <fullName evidence="2">RWD domain-containing protein 1</fullName>
    </submittedName>
</protein>
<comment type="caution">
    <text evidence="2">The sequence shown here is derived from an EMBL/GenBank/DDBJ whole genome shotgun (WGS) entry which is preliminary data.</text>
</comment>
<evidence type="ECO:0000313" key="2">
    <source>
        <dbReference type="EMBL" id="PNF28976.1"/>
    </source>
</evidence>
<sequence length="132" mass="15511">MIFTLVSSAQEWLNTKWDETRKRREEYAILKEREAEEAEMKRFEGTRVTVESFLAWKAKFDIEFGAKKMQERDKETRKLTGRELFLTDKTLNESDLKFLEDGGDSIKVDESLFQDLEELDLDAEDALDDDSS</sequence>
<dbReference type="EMBL" id="NEVH01013277">
    <property type="protein sequence ID" value="PNF28976.1"/>
    <property type="molecule type" value="Genomic_DNA"/>
</dbReference>
<dbReference type="Proteomes" id="UP000235965">
    <property type="component" value="Unassembled WGS sequence"/>
</dbReference>
<evidence type="ECO:0000259" key="1">
    <source>
        <dbReference type="Pfam" id="PF16543"/>
    </source>
</evidence>
<organism evidence="2 3">
    <name type="scientific">Cryptotermes secundus</name>
    <dbReference type="NCBI Taxonomy" id="105785"/>
    <lineage>
        <taxon>Eukaryota</taxon>
        <taxon>Metazoa</taxon>
        <taxon>Ecdysozoa</taxon>
        <taxon>Arthropoda</taxon>
        <taxon>Hexapoda</taxon>
        <taxon>Insecta</taxon>
        <taxon>Pterygota</taxon>
        <taxon>Neoptera</taxon>
        <taxon>Polyneoptera</taxon>
        <taxon>Dictyoptera</taxon>
        <taxon>Blattodea</taxon>
        <taxon>Blattoidea</taxon>
        <taxon>Termitoidae</taxon>
        <taxon>Kalotermitidae</taxon>
        <taxon>Cryptotermitinae</taxon>
        <taxon>Cryptotermes</taxon>
    </lineage>
</organism>
<evidence type="ECO:0000313" key="3">
    <source>
        <dbReference type="Proteomes" id="UP000235965"/>
    </source>
</evidence>
<accession>A0A2J7QK65</accession>